<comment type="similarity">
    <text evidence="5 9">Belongs to the phenylacetyl-CoA ligase family.</text>
</comment>
<evidence type="ECO:0000256" key="3">
    <source>
        <dbReference type="ARBA" id="ARBA00022741"/>
    </source>
</evidence>
<evidence type="ECO:0000259" key="11">
    <source>
        <dbReference type="Pfam" id="PF14535"/>
    </source>
</evidence>
<organism evidence="12 13">
    <name type="scientific">Sporomusa malonica</name>
    <dbReference type="NCBI Taxonomy" id="112901"/>
    <lineage>
        <taxon>Bacteria</taxon>
        <taxon>Bacillati</taxon>
        <taxon>Bacillota</taxon>
        <taxon>Negativicutes</taxon>
        <taxon>Selenomonadales</taxon>
        <taxon>Sporomusaceae</taxon>
        <taxon>Sporomusa</taxon>
    </lineage>
</organism>
<comment type="catalytic activity">
    <reaction evidence="9">
        <text>2-phenylacetate + ATP + CoA = phenylacetyl-CoA + AMP + diphosphate</text>
        <dbReference type="Rhea" id="RHEA:20956"/>
        <dbReference type="ChEBI" id="CHEBI:18401"/>
        <dbReference type="ChEBI" id="CHEBI:30616"/>
        <dbReference type="ChEBI" id="CHEBI:33019"/>
        <dbReference type="ChEBI" id="CHEBI:57287"/>
        <dbReference type="ChEBI" id="CHEBI:57390"/>
        <dbReference type="ChEBI" id="CHEBI:456215"/>
        <dbReference type="EC" id="6.2.1.30"/>
    </reaction>
</comment>
<keyword evidence="3 9" id="KW-0547">Nucleotide-binding</keyword>
<comment type="subunit">
    <text evidence="1">Monomer.</text>
</comment>
<dbReference type="EC" id="6.2.1.30" evidence="6 9"/>
<proteinExistence type="inferred from homology"/>
<feature type="domain" description="AMP-dependent synthetase/ligase" evidence="10">
    <location>
        <begin position="90"/>
        <end position="285"/>
    </location>
</feature>
<dbReference type="Gene3D" id="3.30.300.30">
    <property type="match status" value="1"/>
</dbReference>
<dbReference type="AlphaFoldDB" id="A0A1W2ER58"/>
<name>A0A1W2ER58_9FIRM</name>
<dbReference type="InterPro" id="IPR051414">
    <property type="entry name" value="Adenylate-forming_Reductase"/>
</dbReference>
<dbReference type="PANTHER" id="PTHR43439:SF1">
    <property type="entry name" value="PHENYLACETATE-COENZYME A LIGASE"/>
    <property type="match status" value="1"/>
</dbReference>
<dbReference type="RefSeq" id="WP_084578098.1">
    <property type="nucleotide sequence ID" value="NZ_CP155572.1"/>
</dbReference>
<dbReference type="UniPathway" id="UPA00930"/>
<evidence type="ECO:0000256" key="9">
    <source>
        <dbReference type="PIRNR" id="PIRNR006444"/>
    </source>
</evidence>
<feature type="domain" description="AMP-dependent ligase C-terminal" evidence="11">
    <location>
        <begin position="334"/>
        <end position="430"/>
    </location>
</feature>
<accession>A0A1W2ER58</accession>
<evidence type="ECO:0000259" key="10">
    <source>
        <dbReference type="Pfam" id="PF00501"/>
    </source>
</evidence>
<comment type="function">
    <text evidence="9">Catalyzes the activation of phenylacetic acid (PA) to phenylacetyl-CoA (PA-CoA).</text>
</comment>
<evidence type="ECO:0000256" key="6">
    <source>
        <dbReference type="ARBA" id="ARBA00066629"/>
    </source>
</evidence>
<evidence type="ECO:0000256" key="4">
    <source>
        <dbReference type="ARBA" id="ARBA00060591"/>
    </source>
</evidence>
<dbReference type="Pfam" id="PF00501">
    <property type="entry name" value="AMP-binding"/>
    <property type="match status" value="1"/>
</dbReference>
<evidence type="ECO:0000313" key="13">
    <source>
        <dbReference type="Proteomes" id="UP000192738"/>
    </source>
</evidence>
<dbReference type="Gene3D" id="3.40.50.12780">
    <property type="entry name" value="N-terminal domain of ligase-like"/>
    <property type="match status" value="1"/>
</dbReference>
<keyword evidence="2 9" id="KW-0436">Ligase</keyword>
<dbReference type="GO" id="GO:0000166">
    <property type="term" value="F:nucleotide binding"/>
    <property type="evidence" value="ECO:0007669"/>
    <property type="project" value="UniProtKB-KW"/>
</dbReference>
<dbReference type="InterPro" id="IPR042099">
    <property type="entry name" value="ANL_N_sf"/>
</dbReference>
<dbReference type="EMBL" id="FWXI01000028">
    <property type="protein sequence ID" value="SMD12022.1"/>
    <property type="molecule type" value="Genomic_DNA"/>
</dbReference>
<dbReference type="SUPFAM" id="SSF56801">
    <property type="entry name" value="Acetyl-CoA synthetase-like"/>
    <property type="match status" value="1"/>
</dbReference>
<reference evidence="12 13" key="1">
    <citation type="submission" date="2017-04" db="EMBL/GenBank/DDBJ databases">
        <authorList>
            <person name="Afonso C.L."/>
            <person name="Miller P.J."/>
            <person name="Scott M.A."/>
            <person name="Spackman E."/>
            <person name="Goraichik I."/>
            <person name="Dimitrov K.M."/>
            <person name="Suarez D.L."/>
            <person name="Swayne D.E."/>
        </authorList>
    </citation>
    <scope>NUCLEOTIDE SEQUENCE [LARGE SCALE GENOMIC DNA]</scope>
    <source>
        <strain evidence="12 13">DSM 5090</strain>
    </source>
</reference>
<evidence type="ECO:0000256" key="5">
    <source>
        <dbReference type="ARBA" id="ARBA00061566"/>
    </source>
</evidence>
<dbReference type="CDD" id="cd05913">
    <property type="entry name" value="PaaK"/>
    <property type="match status" value="1"/>
</dbReference>
<dbReference type="Pfam" id="PF14535">
    <property type="entry name" value="AMP-binding_C_2"/>
    <property type="match status" value="1"/>
</dbReference>
<evidence type="ECO:0000256" key="1">
    <source>
        <dbReference type="ARBA" id="ARBA00011245"/>
    </source>
</evidence>
<dbReference type="PANTHER" id="PTHR43439">
    <property type="entry name" value="PHENYLACETATE-COENZYME A LIGASE"/>
    <property type="match status" value="1"/>
</dbReference>
<dbReference type="InterPro" id="IPR028154">
    <property type="entry name" value="AMP-dep_Lig_C"/>
</dbReference>
<dbReference type="InterPro" id="IPR000873">
    <property type="entry name" value="AMP-dep_synth/lig_dom"/>
</dbReference>
<evidence type="ECO:0000256" key="2">
    <source>
        <dbReference type="ARBA" id="ARBA00022598"/>
    </source>
</evidence>
<evidence type="ECO:0000313" key="12">
    <source>
        <dbReference type="EMBL" id="SMD12022.1"/>
    </source>
</evidence>
<dbReference type="GO" id="GO:0010124">
    <property type="term" value="P:phenylacetate catabolic process"/>
    <property type="evidence" value="ECO:0007669"/>
    <property type="project" value="UniProtKB-UniRule"/>
</dbReference>
<evidence type="ECO:0000256" key="8">
    <source>
        <dbReference type="ARBA" id="ARBA00075111"/>
    </source>
</evidence>
<protein>
    <recommendedName>
        <fullName evidence="7 9">Phenylacetate-coenzyme A ligase</fullName>
        <ecNumber evidence="6 9">6.2.1.30</ecNumber>
    </recommendedName>
    <alternativeName>
        <fullName evidence="8 9">Phenylacetyl-CoA ligase</fullName>
    </alternativeName>
</protein>
<dbReference type="STRING" id="112901.SAMN04488500_1283"/>
<dbReference type="OrthoDB" id="580775at2"/>
<evidence type="ECO:0000256" key="7">
    <source>
        <dbReference type="ARBA" id="ARBA00068695"/>
    </source>
</evidence>
<dbReference type="GO" id="GO:0047475">
    <property type="term" value="F:phenylacetate-CoA ligase activity"/>
    <property type="evidence" value="ECO:0007669"/>
    <property type="project" value="UniProtKB-EC"/>
</dbReference>
<dbReference type="InterPro" id="IPR045851">
    <property type="entry name" value="AMP-bd_C_sf"/>
</dbReference>
<sequence length="440" mass="49551">MIWDKEAECLDRRQMEEVQLTRLRHVVQRVYENVPFYRQALDNKCVGLNHIRSLQDVSLLPFTTKDDIRNNYPYGLFSSPLKKIVRLHASSGTTGKPTVVGYTKQDIELWADMVTRLAVAAGAREEDVAQVAFGYGLFTGAFGLHYGLERLGATIVPASTGNTERQIMLMQDFGTTILVSTPSYSLYLAETAQSMGIDTRSLNVRLGLFGAEGCSEEMRQVIERIWGIDAVENYGMSELIGPGVSGECQCKEGLHINEDHFYPEIIDPITDMPLPYGELGELVITTMTKEGFPLLRYRTRDITSLNPEPCKCGRTLVRMTKVQGRTDDMLKIRGVNVFPSQIESVLVGIREIGPHYNIIVRRKGYLDEMEVMVELADDTLLEDFRKLEGLQNMIRHKLRVILSIDATVKLVQPRTIARSEGKAKRIIDLRGKENTACAEL</sequence>
<gene>
    <name evidence="12" type="ORF">SAMN04488500_1283</name>
</gene>
<dbReference type="FunFam" id="3.40.50.12780:FF:000016">
    <property type="entry name" value="Phenylacetate-coenzyme A ligase"/>
    <property type="match status" value="1"/>
</dbReference>
<dbReference type="InterPro" id="IPR011880">
    <property type="entry name" value="PA_CoA_ligase"/>
</dbReference>
<dbReference type="PIRSF" id="PIRSF006444">
    <property type="entry name" value="PaaK"/>
    <property type="match status" value="1"/>
</dbReference>
<dbReference type="Proteomes" id="UP000192738">
    <property type="component" value="Unassembled WGS sequence"/>
</dbReference>
<keyword evidence="13" id="KW-1185">Reference proteome</keyword>
<comment type="pathway">
    <text evidence="4 9">Aromatic compound metabolism; phenylacetate degradation.</text>
</comment>